<comment type="caution">
    <text evidence="5">The sequence shown here is derived from an EMBL/GenBank/DDBJ whole genome shotgun (WGS) entry which is preliminary data.</text>
</comment>
<dbReference type="EMBL" id="JAAMOZ010000001">
    <property type="protein sequence ID" value="NIH55964.1"/>
    <property type="molecule type" value="Genomic_DNA"/>
</dbReference>
<keyword evidence="3" id="KW-0378">Hydrolase</keyword>
<keyword evidence="4" id="KW-0720">Serine protease</keyword>
<proteinExistence type="inferred from homology"/>
<comment type="similarity">
    <text evidence="1">Belongs to the peptidase S51 family.</text>
</comment>
<dbReference type="Proteomes" id="UP000749311">
    <property type="component" value="Unassembled WGS sequence"/>
</dbReference>
<dbReference type="SUPFAM" id="SSF52317">
    <property type="entry name" value="Class I glutamine amidotransferase-like"/>
    <property type="match status" value="1"/>
</dbReference>
<dbReference type="Gene3D" id="3.40.50.880">
    <property type="match status" value="1"/>
</dbReference>
<gene>
    <name evidence="5" type="ORF">FB473_000609</name>
</gene>
<evidence type="ECO:0000256" key="1">
    <source>
        <dbReference type="ARBA" id="ARBA00006534"/>
    </source>
</evidence>
<name>A0ABX0SDJ9_9ACTN</name>
<reference evidence="5 6" key="1">
    <citation type="submission" date="2020-02" db="EMBL/GenBank/DDBJ databases">
        <title>Sequencing the genomes of 1000 actinobacteria strains.</title>
        <authorList>
            <person name="Klenk H.-P."/>
        </authorList>
    </citation>
    <scope>NUCLEOTIDE SEQUENCE [LARGE SCALE GENOMIC DNA]</scope>
    <source>
        <strain evidence="5 6">DSM 19609</strain>
    </source>
</reference>
<organism evidence="5 6">
    <name type="scientific">Brooklawnia cerclae</name>
    <dbReference type="NCBI Taxonomy" id="349934"/>
    <lineage>
        <taxon>Bacteria</taxon>
        <taxon>Bacillati</taxon>
        <taxon>Actinomycetota</taxon>
        <taxon>Actinomycetes</taxon>
        <taxon>Propionibacteriales</taxon>
        <taxon>Propionibacteriaceae</taxon>
        <taxon>Brooklawnia</taxon>
    </lineage>
</organism>
<dbReference type="InterPro" id="IPR005320">
    <property type="entry name" value="Peptidase_S51"/>
</dbReference>
<accession>A0ABX0SDJ9</accession>
<protein>
    <submittedName>
        <fullName evidence="5">Peptidase E</fullName>
    </submittedName>
</protein>
<sequence>MTTHIVTMGGGGFSMAPDGAPTNLDRYLVELTGRRSPLVCFAPTASADDPTYVRKFLTAYGTLGVRTMVLTLWTDAGASVARLEQADLVVVGGGHTVNLLALWKAHRVDQMLGRMAASGRDLVLAGLSAGGACWYTGCVTDSFGDYRPWPHGLGMLPGSFCPHWNGEPERHAVYTGAIASGELDAGYAADDGAALHWADGRLTDVVAEREGAGVLRLTASDEPASGGIVTEQLAVDLL</sequence>
<evidence type="ECO:0000313" key="5">
    <source>
        <dbReference type="EMBL" id="NIH55964.1"/>
    </source>
</evidence>
<keyword evidence="2" id="KW-0645">Protease</keyword>
<dbReference type="PROSITE" id="PS00435">
    <property type="entry name" value="PEROXIDASE_1"/>
    <property type="match status" value="1"/>
</dbReference>
<evidence type="ECO:0000256" key="4">
    <source>
        <dbReference type="ARBA" id="ARBA00022825"/>
    </source>
</evidence>
<dbReference type="Pfam" id="PF03575">
    <property type="entry name" value="Peptidase_S51"/>
    <property type="match status" value="1"/>
</dbReference>
<evidence type="ECO:0000256" key="2">
    <source>
        <dbReference type="ARBA" id="ARBA00022670"/>
    </source>
</evidence>
<keyword evidence="6" id="KW-1185">Reference proteome</keyword>
<dbReference type="PANTHER" id="PTHR20842">
    <property type="entry name" value="PROTEASE S51 ALPHA-ASPARTYL DIPEPTIDASE"/>
    <property type="match status" value="1"/>
</dbReference>
<dbReference type="PANTHER" id="PTHR20842:SF0">
    <property type="entry name" value="ALPHA-ASPARTYL DIPEPTIDASE"/>
    <property type="match status" value="1"/>
</dbReference>
<evidence type="ECO:0000313" key="6">
    <source>
        <dbReference type="Proteomes" id="UP000749311"/>
    </source>
</evidence>
<dbReference type="InterPro" id="IPR019793">
    <property type="entry name" value="Peroxidases_heam-ligand_BS"/>
</dbReference>
<dbReference type="InterPro" id="IPR029062">
    <property type="entry name" value="Class_I_gatase-like"/>
</dbReference>
<evidence type="ECO:0000256" key="3">
    <source>
        <dbReference type="ARBA" id="ARBA00022801"/>
    </source>
</evidence>
<dbReference type="RefSeq" id="WP_167164722.1">
    <property type="nucleotide sequence ID" value="NZ_BAAAOO010000002.1"/>
</dbReference>